<evidence type="ECO:0000313" key="1">
    <source>
        <dbReference type="EMBL" id="AHD02874.1"/>
    </source>
</evidence>
<protein>
    <submittedName>
        <fullName evidence="1">Uncharacterized protein</fullName>
    </submittedName>
</protein>
<dbReference type="Proteomes" id="UP000018780">
    <property type="component" value="Chromosome"/>
</dbReference>
<accession>V9VYR1</accession>
<dbReference type="AlphaFoldDB" id="V9VYR1"/>
<dbReference type="HOGENOM" id="CLU_3026758_0_0_5"/>
<reference evidence="1 2" key="1">
    <citation type="submission" date="2013-09" db="EMBL/GenBank/DDBJ databases">
        <authorList>
            <consortium name="DOE Joint Genome Institute"/>
            <person name="Klenk H.-P."/>
            <person name="Huntemann M."/>
            <person name="Han J."/>
            <person name="Chen A."/>
            <person name="Kyrpides N."/>
            <person name="Mavromatis K."/>
            <person name="Markowitz V."/>
            <person name="Palaniappan K."/>
            <person name="Ivanova N."/>
            <person name="Schaumberg A."/>
            <person name="Pati A."/>
            <person name="Liolios K."/>
            <person name="Nordberg H.P."/>
            <person name="Cantor M.N."/>
            <person name="Hua S.X."/>
            <person name="Woyke T."/>
        </authorList>
    </citation>
    <scope>NUCLEOTIDE SEQUENCE [LARGE SCALE GENOMIC DNA]</scope>
    <source>
        <strain evidence="1 2">DSM 14336</strain>
    </source>
</reference>
<evidence type="ECO:0000313" key="2">
    <source>
        <dbReference type="Proteomes" id="UP000018780"/>
    </source>
</evidence>
<keyword evidence="2" id="KW-1185">Reference proteome</keyword>
<proteinExistence type="predicted"/>
<gene>
    <name evidence="1" type="ORF">METH_04065</name>
</gene>
<dbReference type="EMBL" id="CP006773">
    <property type="protein sequence ID" value="AHD02874.1"/>
    <property type="molecule type" value="Genomic_DNA"/>
</dbReference>
<organism evidence="1 2">
    <name type="scientific">Leisingera methylohalidivorans DSM 14336</name>
    <dbReference type="NCBI Taxonomy" id="999552"/>
    <lineage>
        <taxon>Bacteria</taxon>
        <taxon>Pseudomonadati</taxon>
        <taxon>Pseudomonadota</taxon>
        <taxon>Alphaproteobacteria</taxon>
        <taxon>Rhodobacterales</taxon>
        <taxon>Roseobacteraceae</taxon>
        <taxon>Leisingera</taxon>
    </lineage>
</organism>
<dbReference type="KEGG" id="lmd:METH_04065"/>
<name>V9VYR1_9RHOB</name>
<sequence length="55" mass="6318">MYHKTLLAQTAEALYEGIALDDSVDNLCAKTLTDMRQTPADVLREFLITERQQEF</sequence>